<evidence type="ECO:0000256" key="2">
    <source>
        <dbReference type="ARBA" id="ARBA00010581"/>
    </source>
</evidence>
<evidence type="ECO:0000313" key="9">
    <source>
        <dbReference type="EMBL" id="SDK92853.1"/>
    </source>
</evidence>
<organism evidence="9 10">
    <name type="scientific">Paracoccus chinensis</name>
    <dbReference type="NCBI Taxonomy" id="525640"/>
    <lineage>
        <taxon>Bacteria</taxon>
        <taxon>Pseudomonadati</taxon>
        <taxon>Pseudomonadota</taxon>
        <taxon>Alphaproteobacteria</taxon>
        <taxon>Rhodobacterales</taxon>
        <taxon>Paracoccaceae</taxon>
        <taxon>Paracoccus</taxon>
    </lineage>
</organism>
<dbReference type="GO" id="GO:0019646">
    <property type="term" value="P:aerobic electron transport chain"/>
    <property type="evidence" value="ECO:0007669"/>
    <property type="project" value="InterPro"/>
</dbReference>
<dbReference type="STRING" id="525640.SAMN04487971_104128"/>
<feature type="transmembrane region" description="Helical" evidence="7">
    <location>
        <begin position="127"/>
        <end position="151"/>
    </location>
</feature>
<dbReference type="Proteomes" id="UP000199555">
    <property type="component" value="Unassembled WGS sequence"/>
</dbReference>
<feature type="transmembrane region" description="Helical" evidence="7">
    <location>
        <begin position="163"/>
        <end position="181"/>
    </location>
</feature>
<dbReference type="OrthoDB" id="9810850at2"/>
<comment type="subcellular location">
    <subcellularLocation>
        <location evidence="6">Cell membrane</location>
        <topology evidence="6">Multi-pass membrane protein</topology>
    </subcellularLocation>
    <subcellularLocation>
        <location evidence="1">Membrane</location>
        <topology evidence="1">Multi-pass membrane protein</topology>
    </subcellularLocation>
</comment>
<dbReference type="InterPro" id="IPR035973">
    <property type="entry name" value="Cyt_c_oxidase_su3-like_sf"/>
</dbReference>
<evidence type="ECO:0000256" key="5">
    <source>
        <dbReference type="ARBA" id="ARBA00023136"/>
    </source>
</evidence>
<name>A0A1G9FXG8_9RHOB</name>
<dbReference type="PANTHER" id="PTHR11403">
    <property type="entry name" value="CYTOCHROME C OXIDASE SUBUNIT III"/>
    <property type="match status" value="1"/>
</dbReference>
<evidence type="ECO:0000256" key="3">
    <source>
        <dbReference type="ARBA" id="ARBA00022692"/>
    </source>
</evidence>
<evidence type="ECO:0000256" key="7">
    <source>
        <dbReference type="SAM" id="Phobius"/>
    </source>
</evidence>
<dbReference type="PROSITE" id="PS50253">
    <property type="entry name" value="COX3"/>
    <property type="match status" value="1"/>
</dbReference>
<dbReference type="SUPFAM" id="SSF81452">
    <property type="entry name" value="Cytochrome c oxidase subunit III-like"/>
    <property type="match status" value="1"/>
</dbReference>
<evidence type="ECO:0000259" key="8">
    <source>
        <dbReference type="PROSITE" id="PS50253"/>
    </source>
</evidence>
<keyword evidence="10" id="KW-1185">Reference proteome</keyword>
<dbReference type="AlphaFoldDB" id="A0A1G9FXG8"/>
<evidence type="ECO:0000256" key="6">
    <source>
        <dbReference type="RuleBase" id="RU003376"/>
    </source>
</evidence>
<keyword evidence="4 7" id="KW-1133">Transmembrane helix</keyword>
<dbReference type="GO" id="GO:0005886">
    <property type="term" value="C:plasma membrane"/>
    <property type="evidence" value="ECO:0007669"/>
    <property type="project" value="UniProtKB-SubCell"/>
</dbReference>
<dbReference type="GO" id="GO:0004129">
    <property type="term" value="F:cytochrome-c oxidase activity"/>
    <property type="evidence" value="ECO:0007669"/>
    <property type="project" value="InterPro"/>
</dbReference>
<accession>A0A1G9FXG8</accession>
<dbReference type="InterPro" id="IPR000298">
    <property type="entry name" value="Cyt_c_oxidase-like_su3"/>
</dbReference>
<proteinExistence type="inferred from homology"/>
<dbReference type="Pfam" id="PF00510">
    <property type="entry name" value="COX3"/>
    <property type="match status" value="1"/>
</dbReference>
<feature type="domain" description="Heme-copper oxidase subunit III family profile" evidence="8">
    <location>
        <begin position="17"/>
        <end position="182"/>
    </location>
</feature>
<comment type="similarity">
    <text evidence="2 6">Belongs to the cytochrome c oxidase subunit 3 family.</text>
</comment>
<feature type="transmembrane region" description="Helical" evidence="7">
    <location>
        <begin position="58"/>
        <end position="78"/>
    </location>
</feature>
<reference evidence="10" key="1">
    <citation type="submission" date="2016-10" db="EMBL/GenBank/DDBJ databases">
        <authorList>
            <person name="Varghese N."/>
            <person name="Submissions S."/>
        </authorList>
    </citation>
    <scope>NUCLEOTIDE SEQUENCE [LARGE SCALE GENOMIC DNA]</scope>
    <source>
        <strain evidence="10">CGMCC 1.7655</strain>
    </source>
</reference>
<gene>
    <name evidence="9" type="ORF">SAMN04487971_104128</name>
</gene>
<feature type="transmembrane region" description="Helical" evidence="7">
    <location>
        <begin position="90"/>
        <end position="107"/>
    </location>
</feature>
<keyword evidence="3 6" id="KW-0812">Transmembrane</keyword>
<protein>
    <submittedName>
        <fullName evidence="9">Nitric oxide reductase NorE protein</fullName>
    </submittedName>
</protein>
<dbReference type="Gene3D" id="1.20.120.80">
    <property type="entry name" value="Cytochrome c oxidase, subunit III, four-helix bundle"/>
    <property type="match status" value="1"/>
</dbReference>
<dbReference type="InterPro" id="IPR013833">
    <property type="entry name" value="Cyt_c_oxidase_su3_a-hlx"/>
</dbReference>
<evidence type="ECO:0000256" key="1">
    <source>
        <dbReference type="ARBA" id="ARBA00004141"/>
    </source>
</evidence>
<keyword evidence="5 7" id="KW-0472">Membrane</keyword>
<dbReference type="RefSeq" id="WP_090753896.1">
    <property type="nucleotide sequence ID" value="NZ_FNGE01000004.1"/>
</dbReference>
<sequence length="182" mass="19481">MTEAVHPRTGLPGELIMWVLIVSELAVFGAALLIFLVLRLGDPQGFAAAQDQLHRLSAGVNTMVLVTSGLAAALAVRAAEAGQRAAARRWLAAAILLGGVFLALKGVEYADAARRGIGLETHVFFTFYWLLTLFHAAHVLAGMILLGIVAIRAGAEAVEAAGQFWHMVDLVWVLLFPVIYLL</sequence>
<dbReference type="EMBL" id="FNGE01000004">
    <property type="protein sequence ID" value="SDK92853.1"/>
    <property type="molecule type" value="Genomic_DNA"/>
</dbReference>
<evidence type="ECO:0000256" key="4">
    <source>
        <dbReference type="ARBA" id="ARBA00022989"/>
    </source>
</evidence>
<dbReference type="InterPro" id="IPR024791">
    <property type="entry name" value="Cyt_c/ubiquinol_Oxase_su3"/>
</dbReference>
<dbReference type="PANTHER" id="PTHR11403:SF6">
    <property type="entry name" value="NITRIC OXIDE REDUCTASE SUBUNIT E"/>
    <property type="match status" value="1"/>
</dbReference>
<evidence type="ECO:0000313" key="10">
    <source>
        <dbReference type="Proteomes" id="UP000199555"/>
    </source>
</evidence>
<feature type="transmembrane region" description="Helical" evidence="7">
    <location>
        <begin position="15"/>
        <end position="38"/>
    </location>
</feature>